<name>A0A1A2TYC7_MYCNT</name>
<organism evidence="2 3">
    <name type="scientific">Mycobacterium mantenii</name>
    <dbReference type="NCBI Taxonomy" id="560555"/>
    <lineage>
        <taxon>Bacteria</taxon>
        <taxon>Bacillati</taxon>
        <taxon>Actinomycetota</taxon>
        <taxon>Actinomycetes</taxon>
        <taxon>Mycobacteriales</taxon>
        <taxon>Mycobacteriaceae</taxon>
        <taxon>Mycobacterium</taxon>
        <taxon>Mycobacterium avium complex (MAC)</taxon>
    </lineage>
</organism>
<feature type="region of interest" description="Disordered" evidence="1">
    <location>
        <begin position="421"/>
        <end position="442"/>
    </location>
</feature>
<dbReference type="PANTHER" id="PTHR34853">
    <property type="match status" value="1"/>
</dbReference>
<protein>
    <submittedName>
        <fullName evidence="2">Triacylglycerol lipase</fullName>
    </submittedName>
</protein>
<dbReference type="SUPFAM" id="SSF53474">
    <property type="entry name" value="alpha/beta-Hydrolases"/>
    <property type="match status" value="1"/>
</dbReference>
<dbReference type="RefSeq" id="WP_067907330.1">
    <property type="nucleotide sequence ID" value="NZ_LZJP01000066.1"/>
</dbReference>
<dbReference type="EMBL" id="LZJU01000005">
    <property type="protein sequence ID" value="OBH81361.1"/>
    <property type="molecule type" value="Genomic_DNA"/>
</dbReference>
<accession>A0A1A2TYC7</accession>
<feature type="compositionally biased region" description="Polar residues" evidence="1">
    <location>
        <begin position="433"/>
        <end position="442"/>
    </location>
</feature>
<dbReference type="Proteomes" id="UP000092389">
    <property type="component" value="Unassembled WGS sequence"/>
</dbReference>
<evidence type="ECO:0000313" key="3">
    <source>
        <dbReference type="Proteomes" id="UP000092389"/>
    </source>
</evidence>
<dbReference type="Gene3D" id="3.40.50.1820">
    <property type="entry name" value="alpha/beta hydrolase"/>
    <property type="match status" value="1"/>
</dbReference>
<dbReference type="InterPro" id="IPR029058">
    <property type="entry name" value="AB_hydrolase_fold"/>
</dbReference>
<comment type="caution">
    <text evidence="2">The sequence shown here is derived from an EMBL/GenBank/DDBJ whole genome shotgun (WGS) entry which is preliminary data.</text>
</comment>
<dbReference type="Pfam" id="PF03583">
    <property type="entry name" value="LIP"/>
    <property type="match status" value="2"/>
</dbReference>
<gene>
    <name evidence="2" type="ORF">A5683_13885</name>
</gene>
<dbReference type="GO" id="GO:0004806">
    <property type="term" value="F:triacylglycerol lipase activity"/>
    <property type="evidence" value="ECO:0007669"/>
    <property type="project" value="InterPro"/>
</dbReference>
<reference evidence="2 3" key="1">
    <citation type="submission" date="2016-06" db="EMBL/GenBank/DDBJ databases">
        <authorList>
            <person name="Kjaerup R.B."/>
            <person name="Dalgaard T.S."/>
            <person name="Juul-Madsen H.R."/>
        </authorList>
    </citation>
    <scope>NUCLEOTIDE SEQUENCE [LARGE SCALE GENOMIC DNA]</scope>
    <source>
        <strain evidence="2 3">E152</strain>
    </source>
</reference>
<dbReference type="GO" id="GO:0016042">
    <property type="term" value="P:lipid catabolic process"/>
    <property type="evidence" value="ECO:0007669"/>
    <property type="project" value="InterPro"/>
</dbReference>
<dbReference type="AlphaFoldDB" id="A0A1A2TYC7"/>
<dbReference type="PIRSF" id="PIRSF029171">
    <property type="entry name" value="Esterase_LipA"/>
    <property type="match status" value="1"/>
</dbReference>
<sequence length="442" mass="47711">MTGPLRPTDWYPIPSGAPVGVAAPQPKNDPFYKYTASKPLADIAPGTVLKTRSVPYHVFGIPTLLKTTQLLYRSTSQTGDPTVNVTSVIQPPNELLDAERVISYQSAYDSLNQNDEPSYSISGGFRLRGMIIDVEAGVFGPFLADGYTVIVPDTEGQEARFAAVREYGHNTLDSIRAAFNSPTVGLPSDAKVAMLGYSGGAIATEWAAELAPRYAPDVNARLIGAAMGGVLVHPARNLHYVDGSLFWPGVMPMALVGLGRAFKRDFRNDLSGYGVQLYNKLRTASIIDVLGHYPGLTWRKLAKPAYPTPEKLPFFAVLANQLIMGTGDVPTIPLFIGQGANGAQWEGTPGDKPDIGPGDGVMIAGDVRTLARDYCKKGTTVHYEQYDSLSHIWSIRMWVPNAIAWIKERFAGLPAPQNCSSIKPGNKLPPIQVPSSADSPRT</sequence>
<dbReference type="OrthoDB" id="9798122at2"/>
<dbReference type="PANTHER" id="PTHR34853:SF1">
    <property type="entry name" value="LIPASE 5"/>
    <property type="match status" value="1"/>
</dbReference>
<evidence type="ECO:0000256" key="1">
    <source>
        <dbReference type="SAM" id="MobiDB-lite"/>
    </source>
</evidence>
<dbReference type="Gene3D" id="1.10.260.130">
    <property type="match status" value="1"/>
</dbReference>
<evidence type="ECO:0000313" key="2">
    <source>
        <dbReference type="EMBL" id="OBH81361.1"/>
    </source>
</evidence>
<dbReference type="InterPro" id="IPR005152">
    <property type="entry name" value="Lipase_secreted"/>
</dbReference>
<proteinExistence type="predicted"/>